<reference evidence="7" key="1">
    <citation type="submission" date="2022-01" db="EMBL/GenBank/DDBJ databases">
        <authorList>
            <person name="King R."/>
        </authorList>
    </citation>
    <scope>NUCLEOTIDE SEQUENCE</scope>
</reference>
<dbReference type="InterPro" id="IPR050430">
    <property type="entry name" value="Peptidase_S1"/>
</dbReference>
<dbReference type="InterPro" id="IPR018114">
    <property type="entry name" value="TRYPSIN_HIS"/>
</dbReference>
<protein>
    <recommendedName>
        <fullName evidence="6">Peptidase S1 domain-containing protein</fullName>
    </recommendedName>
</protein>
<keyword evidence="2" id="KW-0645">Protease</keyword>
<dbReference type="InterPro" id="IPR001254">
    <property type="entry name" value="Trypsin_dom"/>
</dbReference>
<dbReference type="PRINTS" id="PR00722">
    <property type="entry name" value="CHYMOTRYPSIN"/>
</dbReference>
<keyword evidence="8" id="KW-1185">Reference proteome</keyword>
<evidence type="ECO:0000256" key="4">
    <source>
        <dbReference type="ARBA" id="ARBA00022825"/>
    </source>
</evidence>
<dbReference type="InterPro" id="IPR033116">
    <property type="entry name" value="TRYPSIN_SER"/>
</dbReference>
<evidence type="ECO:0000256" key="1">
    <source>
        <dbReference type="ARBA" id="ARBA00007664"/>
    </source>
</evidence>
<comment type="similarity">
    <text evidence="1">Belongs to the peptidase S1 family.</text>
</comment>
<evidence type="ECO:0000256" key="3">
    <source>
        <dbReference type="ARBA" id="ARBA00022801"/>
    </source>
</evidence>
<keyword evidence="5" id="KW-1015">Disulfide bond</keyword>
<evidence type="ECO:0000256" key="2">
    <source>
        <dbReference type="ARBA" id="ARBA00022670"/>
    </source>
</evidence>
<keyword evidence="3" id="KW-0378">Hydrolase</keyword>
<dbReference type="Proteomes" id="UP001152799">
    <property type="component" value="Chromosome 5"/>
</dbReference>
<dbReference type="Gene3D" id="2.40.10.10">
    <property type="entry name" value="Trypsin-like serine proteases"/>
    <property type="match status" value="1"/>
</dbReference>
<evidence type="ECO:0000256" key="5">
    <source>
        <dbReference type="ARBA" id="ARBA00023157"/>
    </source>
</evidence>
<evidence type="ECO:0000313" key="7">
    <source>
        <dbReference type="EMBL" id="CAG9769364.1"/>
    </source>
</evidence>
<name>A0A9N9QQ67_9CUCU</name>
<gene>
    <name evidence="7" type="ORF">CEUTPL_LOCUS9876</name>
</gene>
<evidence type="ECO:0000313" key="8">
    <source>
        <dbReference type="Proteomes" id="UP001152799"/>
    </source>
</evidence>
<sequence>MFYHWLPIILYSIHINSAIEKSNISEYNDEMRFRIIGGYFCSTIQYGFMVRVMGEKPNSGSTTACGGTIIKPRWVLTAAHCYSGSVTEYKIIAAANTNQLLIEVEHFHVHPNFNYSTVSSSANDVALLQLKTPLYENDVKFVKLLRSRDDPYCQTGLVMGWGHMENKTLNQKPTHAKITELQCTLATLLPLNECKTRAGIYSELIKPYHICILTTEIDVRPGDSGGPLLCGDVQVGIASFSGKQPFSSAVAVYTKVVDHLDFIDGVIDRTKLSRSHNEKLYQCSSLNIAIIIVIWCIGAV</sequence>
<dbReference type="PANTHER" id="PTHR24276">
    <property type="entry name" value="POLYSERASE-RELATED"/>
    <property type="match status" value="1"/>
</dbReference>
<dbReference type="PROSITE" id="PS00135">
    <property type="entry name" value="TRYPSIN_SER"/>
    <property type="match status" value="1"/>
</dbReference>
<dbReference type="GO" id="GO:0006508">
    <property type="term" value="P:proteolysis"/>
    <property type="evidence" value="ECO:0007669"/>
    <property type="project" value="UniProtKB-KW"/>
</dbReference>
<feature type="domain" description="Peptidase S1" evidence="6">
    <location>
        <begin position="34"/>
        <end position="263"/>
    </location>
</feature>
<dbReference type="InterPro" id="IPR009003">
    <property type="entry name" value="Peptidase_S1_PA"/>
</dbReference>
<evidence type="ECO:0000259" key="6">
    <source>
        <dbReference type="SMART" id="SM00020"/>
    </source>
</evidence>
<dbReference type="GO" id="GO:0004252">
    <property type="term" value="F:serine-type endopeptidase activity"/>
    <property type="evidence" value="ECO:0007669"/>
    <property type="project" value="InterPro"/>
</dbReference>
<dbReference type="OrthoDB" id="6755574at2759"/>
<dbReference type="InterPro" id="IPR001314">
    <property type="entry name" value="Peptidase_S1A"/>
</dbReference>
<dbReference type="PROSITE" id="PS00134">
    <property type="entry name" value="TRYPSIN_HIS"/>
    <property type="match status" value="1"/>
</dbReference>
<dbReference type="SUPFAM" id="SSF50494">
    <property type="entry name" value="Trypsin-like serine proteases"/>
    <property type="match status" value="1"/>
</dbReference>
<keyword evidence="4" id="KW-0720">Serine protease</keyword>
<dbReference type="CDD" id="cd00190">
    <property type="entry name" value="Tryp_SPc"/>
    <property type="match status" value="1"/>
</dbReference>
<dbReference type="InterPro" id="IPR043504">
    <property type="entry name" value="Peptidase_S1_PA_chymotrypsin"/>
</dbReference>
<dbReference type="SMART" id="SM00020">
    <property type="entry name" value="Tryp_SPc"/>
    <property type="match status" value="1"/>
</dbReference>
<dbReference type="EMBL" id="OU892281">
    <property type="protein sequence ID" value="CAG9769364.1"/>
    <property type="molecule type" value="Genomic_DNA"/>
</dbReference>
<dbReference type="PANTHER" id="PTHR24276:SF98">
    <property type="entry name" value="FI18310P1-RELATED"/>
    <property type="match status" value="1"/>
</dbReference>
<proteinExistence type="inferred from homology"/>
<dbReference type="Pfam" id="PF00089">
    <property type="entry name" value="Trypsin"/>
    <property type="match status" value="1"/>
</dbReference>
<organism evidence="7 8">
    <name type="scientific">Ceutorhynchus assimilis</name>
    <name type="common">cabbage seed weevil</name>
    <dbReference type="NCBI Taxonomy" id="467358"/>
    <lineage>
        <taxon>Eukaryota</taxon>
        <taxon>Metazoa</taxon>
        <taxon>Ecdysozoa</taxon>
        <taxon>Arthropoda</taxon>
        <taxon>Hexapoda</taxon>
        <taxon>Insecta</taxon>
        <taxon>Pterygota</taxon>
        <taxon>Neoptera</taxon>
        <taxon>Endopterygota</taxon>
        <taxon>Coleoptera</taxon>
        <taxon>Polyphaga</taxon>
        <taxon>Cucujiformia</taxon>
        <taxon>Curculionidae</taxon>
        <taxon>Ceutorhynchinae</taxon>
        <taxon>Ceutorhynchus</taxon>
    </lineage>
</organism>
<dbReference type="FunFam" id="2.40.10.10:FF:000068">
    <property type="entry name" value="transmembrane protease serine 2"/>
    <property type="match status" value="1"/>
</dbReference>
<accession>A0A9N9QQ67</accession>
<dbReference type="AlphaFoldDB" id="A0A9N9QQ67"/>